<gene>
    <name evidence="1" type="ORF">J2S20_002294</name>
</gene>
<comment type="caution">
    <text evidence="1">The sequence shown here is derived from an EMBL/GenBank/DDBJ whole genome shotgun (WGS) entry which is preliminary data.</text>
</comment>
<dbReference type="AlphaFoldDB" id="A0AAE3VCM7"/>
<keyword evidence="2" id="KW-1185">Reference proteome</keyword>
<evidence type="ECO:0000313" key="2">
    <source>
        <dbReference type="Proteomes" id="UP001241537"/>
    </source>
</evidence>
<dbReference type="EMBL" id="JAUSTO010000024">
    <property type="protein sequence ID" value="MDQ0153573.1"/>
    <property type="molecule type" value="Genomic_DNA"/>
</dbReference>
<name>A0AAE3VCM7_9FIRM</name>
<proteinExistence type="predicted"/>
<protein>
    <submittedName>
        <fullName evidence="1">Uncharacterized protein</fullName>
    </submittedName>
</protein>
<dbReference type="Proteomes" id="UP001241537">
    <property type="component" value="Unassembled WGS sequence"/>
</dbReference>
<dbReference type="RefSeq" id="WP_211292321.1">
    <property type="nucleotide sequence ID" value="NZ_JAUSTO010000024.1"/>
</dbReference>
<sequence>MPADYQKKIEDASTLDELFTLWRGKEPESFEYTYGKRSIQVNIDHGKNVFIADGIVNPEVWNSGDKKRILFIMKEAYGSDWDNRALASWLRMYHPTLPMWRRVARWTYGIQHTDANEIARYKANLTDEQHAESLEQIAILNLKKSNGDSASDYGEIDAYAREDRLEILKEFSLIDPDIVICGSTFGTMLTTVLQKPPLNDSTGNDNWYYFMNVARKERLFIDYYHPANHWSDLMNYYGLMGIYQQALKEKQPVVRNGRQATVGYQPNVWKNWE</sequence>
<organism evidence="1 2">
    <name type="scientific">Moryella indoligenes</name>
    <dbReference type="NCBI Taxonomy" id="371674"/>
    <lineage>
        <taxon>Bacteria</taxon>
        <taxon>Bacillati</taxon>
        <taxon>Bacillota</taxon>
        <taxon>Clostridia</taxon>
        <taxon>Lachnospirales</taxon>
        <taxon>Lachnospiraceae</taxon>
        <taxon>Moryella</taxon>
    </lineage>
</organism>
<reference evidence="1" key="1">
    <citation type="submission" date="2023-07" db="EMBL/GenBank/DDBJ databases">
        <title>Genomic Encyclopedia of Type Strains, Phase IV (KMG-IV): sequencing the most valuable type-strain genomes for metagenomic binning, comparative biology and taxonomic classification.</title>
        <authorList>
            <person name="Goeker M."/>
        </authorList>
    </citation>
    <scope>NUCLEOTIDE SEQUENCE</scope>
    <source>
        <strain evidence="1">DSM 19659</strain>
    </source>
</reference>
<evidence type="ECO:0000313" key="1">
    <source>
        <dbReference type="EMBL" id="MDQ0153573.1"/>
    </source>
</evidence>
<accession>A0AAE3VCM7</accession>